<comment type="caution">
    <text evidence="1">The sequence shown here is derived from an EMBL/GenBank/DDBJ whole genome shotgun (WGS) entry which is preliminary data.</text>
</comment>
<proteinExistence type="predicted"/>
<name>A0A926Z643_9CYAN</name>
<reference evidence="1" key="2">
    <citation type="submission" date="2020-08" db="EMBL/GenBank/DDBJ databases">
        <authorList>
            <person name="Chen M."/>
            <person name="Teng W."/>
            <person name="Zhao L."/>
            <person name="Hu C."/>
            <person name="Zhou Y."/>
            <person name="Han B."/>
            <person name="Song L."/>
            <person name="Shu W."/>
        </authorList>
    </citation>
    <scope>NUCLEOTIDE SEQUENCE</scope>
    <source>
        <strain evidence="1">FACHB-1277</strain>
    </source>
</reference>
<dbReference type="EMBL" id="JACJPY010000038">
    <property type="protein sequence ID" value="MBD2150966.1"/>
    <property type="molecule type" value="Genomic_DNA"/>
</dbReference>
<reference evidence="1" key="1">
    <citation type="journal article" date="2015" name="ISME J.">
        <title>Draft Genome Sequence of Streptomyces incarnatus NRRL8089, which Produces the Nucleoside Antibiotic Sinefungin.</title>
        <authorList>
            <person name="Oshima K."/>
            <person name="Hattori M."/>
            <person name="Shimizu H."/>
            <person name="Fukuda K."/>
            <person name="Nemoto M."/>
            <person name="Inagaki K."/>
            <person name="Tamura T."/>
        </authorList>
    </citation>
    <scope>NUCLEOTIDE SEQUENCE</scope>
    <source>
        <strain evidence="1">FACHB-1277</strain>
    </source>
</reference>
<evidence type="ECO:0000313" key="2">
    <source>
        <dbReference type="Proteomes" id="UP000631421"/>
    </source>
</evidence>
<keyword evidence="2" id="KW-1185">Reference proteome</keyword>
<accession>A0A926Z643</accession>
<gene>
    <name evidence="1" type="ORF">H6F44_12675</name>
</gene>
<evidence type="ECO:0000313" key="1">
    <source>
        <dbReference type="EMBL" id="MBD2150966.1"/>
    </source>
</evidence>
<sequence>MTDEQKKAVVIAFAETESEEQFDEEIKLLGLDAPEYEEEIADLLFSLFSTSPTEIKSVQTNNSPTC</sequence>
<protein>
    <submittedName>
        <fullName evidence="1">Uncharacterized protein</fullName>
    </submittedName>
</protein>
<dbReference type="RefSeq" id="WP_190351329.1">
    <property type="nucleotide sequence ID" value="NZ_JACJPY010000038.1"/>
</dbReference>
<organism evidence="1 2">
    <name type="scientific">Pseudanabaena cinerea FACHB-1277</name>
    <dbReference type="NCBI Taxonomy" id="2949581"/>
    <lineage>
        <taxon>Bacteria</taxon>
        <taxon>Bacillati</taxon>
        <taxon>Cyanobacteriota</taxon>
        <taxon>Cyanophyceae</taxon>
        <taxon>Pseudanabaenales</taxon>
        <taxon>Pseudanabaenaceae</taxon>
        <taxon>Pseudanabaena</taxon>
        <taxon>Pseudanabaena cinerea</taxon>
    </lineage>
</organism>
<dbReference type="Proteomes" id="UP000631421">
    <property type="component" value="Unassembled WGS sequence"/>
</dbReference>
<dbReference type="AlphaFoldDB" id="A0A926Z643"/>